<reference evidence="3 4" key="1">
    <citation type="submission" date="2024-05" db="EMBL/GenBank/DDBJ databases">
        <title>Genome sequencing of Marine Estuary Bacteria, Shewanella vesiculosa and S. baltica, and Pseudomonas syringae.</title>
        <authorList>
            <person name="Gurung A."/>
            <person name="Maclea K.S."/>
        </authorList>
    </citation>
    <scope>NUCLEOTIDE SEQUENCE [LARGE SCALE GENOMIC DNA]</scope>
    <source>
        <strain evidence="3 4">1A</strain>
    </source>
</reference>
<keyword evidence="4" id="KW-1185">Reference proteome</keyword>
<comment type="caution">
    <text evidence="3">The sequence shown here is derived from an EMBL/GenBank/DDBJ whole genome shotgun (WGS) entry which is preliminary data.</text>
</comment>
<evidence type="ECO:0000256" key="1">
    <source>
        <dbReference type="SAM" id="MobiDB-lite"/>
    </source>
</evidence>
<proteinExistence type="predicted"/>
<organism evidence="3 4">
    <name type="scientific">Shewanella vesiculosa</name>
    <dbReference type="NCBI Taxonomy" id="518738"/>
    <lineage>
        <taxon>Bacteria</taxon>
        <taxon>Pseudomonadati</taxon>
        <taxon>Pseudomonadota</taxon>
        <taxon>Gammaproteobacteria</taxon>
        <taxon>Alteromonadales</taxon>
        <taxon>Shewanellaceae</taxon>
        <taxon>Shewanella</taxon>
    </lineage>
</organism>
<sequence length="119" mass="12975">MSNQDDTKTTEQSVQDDTAPTLDSKDLLDFTGEKTNDQTDSLKIGDAYDPRPQEDNARRTIAYLLIALLFIVVSAIFILCSFGTIKVSEIKEFAVILGPIVTLVSAATGFYYGTKSNGT</sequence>
<feature type="region of interest" description="Disordered" evidence="1">
    <location>
        <begin position="1"/>
        <end position="53"/>
    </location>
</feature>
<keyword evidence="2" id="KW-0472">Membrane</keyword>
<accession>A0ABV0FXM8</accession>
<dbReference type="Proteomes" id="UP001477278">
    <property type="component" value="Unassembled WGS sequence"/>
</dbReference>
<protein>
    <submittedName>
        <fullName evidence="3">Uncharacterized protein</fullName>
    </submittedName>
</protein>
<evidence type="ECO:0000313" key="4">
    <source>
        <dbReference type="Proteomes" id="UP001477278"/>
    </source>
</evidence>
<dbReference type="RefSeq" id="WP_347691071.1">
    <property type="nucleotide sequence ID" value="NZ_JBDPZN010000024.1"/>
</dbReference>
<feature type="transmembrane region" description="Helical" evidence="2">
    <location>
        <begin position="94"/>
        <end position="113"/>
    </location>
</feature>
<keyword evidence="2" id="KW-1133">Transmembrane helix</keyword>
<dbReference type="EMBL" id="JBDPZN010000024">
    <property type="protein sequence ID" value="MEO3684691.1"/>
    <property type="molecule type" value="Genomic_DNA"/>
</dbReference>
<evidence type="ECO:0000256" key="2">
    <source>
        <dbReference type="SAM" id="Phobius"/>
    </source>
</evidence>
<feature type="compositionally biased region" description="Basic and acidic residues" evidence="1">
    <location>
        <begin position="23"/>
        <end position="37"/>
    </location>
</feature>
<feature type="transmembrane region" description="Helical" evidence="2">
    <location>
        <begin position="61"/>
        <end position="82"/>
    </location>
</feature>
<name>A0ABV0FXM8_9GAMM</name>
<keyword evidence="2" id="KW-0812">Transmembrane</keyword>
<evidence type="ECO:0000313" key="3">
    <source>
        <dbReference type="EMBL" id="MEO3684691.1"/>
    </source>
</evidence>
<gene>
    <name evidence="3" type="ORF">ABHN84_20720</name>
</gene>